<keyword evidence="5 8" id="KW-0812">Transmembrane</keyword>
<keyword evidence="3" id="KW-0813">Transport</keyword>
<evidence type="ECO:0000256" key="7">
    <source>
        <dbReference type="ARBA" id="ARBA00023136"/>
    </source>
</evidence>
<evidence type="ECO:0000313" key="12">
    <source>
        <dbReference type="Proteomes" id="UP001221519"/>
    </source>
</evidence>
<dbReference type="PANTHER" id="PTHR30472">
    <property type="entry name" value="FERRIC ENTEROBACTIN TRANSPORT SYSTEM PERMEASE PROTEIN"/>
    <property type="match status" value="1"/>
</dbReference>
<gene>
    <name evidence="9" type="ORF">PUW23_20485</name>
    <name evidence="10" type="ORF">PUW25_20365</name>
</gene>
<keyword evidence="4" id="KW-1003">Cell membrane</keyword>
<feature type="transmembrane region" description="Helical" evidence="8">
    <location>
        <begin position="316"/>
        <end position="333"/>
    </location>
</feature>
<organism evidence="9 11">
    <name type="scientific">Paenibacillus urinalis</name>
    <dbReference type="NCBI Taxonomy" id="521520"/>
    <lineage>
        <taxon>Bacteria</taxon>
        <taxon>Bacillati</taxon>
        <taxon>Bacillota</taxon>
        <taxon>Bacilli</taxon>
        <taxon>Bacillales</taxon>
        <taxon>Paenibacillaceae</taxon>
        <taxon>Paenibacillus</taxon>
    </lineage>
</organism>
<accession>A0AAX3N5T1</accession>
<keyword evidence="12" id="KW-1185">Reference proteome</keyword>
<evidence type="ECO:0000313" key="9">
    <source>
        <dbReference type="EMBL" id="WDH85210.1"/>
    </source>
</evidence>
<evidence type="ECO:0000313" key="10">
    <source>
        <dbReference type="EMBL" id="WDI04962.1"/>
    </source>
</evidence>
<dbReference type="Pfam" id="PF01032">
    <property type="entry name" value="FecCD"/>
    <property type="match status" value="1"/>
</dbReference>
<feature type="transmembrane region" description="Helical" evidence="8">
    <location>
        <begin position="98"/>
        <end position="117"/>
    </location>
</feature>
<feature type="transmembrane region" description="Helical" evidence="8">
    <location>
        <begin position="123"/>
        <end position="146"/>
    </location>
</feature>
<feature type="transmembrane region" description="Helical" evidence="8">
    <location>
        <begin position="283"/>
        <end position="304"/>
    </location>
</feature>
<dbReference type="CDD" id="cd06550">
    <property type="entry name" value="TM_ABC_iron-siderophores_like"/>
    <property type="match status" value="1"/>
</dbReference>
<evidence type="ECO:0000256" key="5">
    <source>
        <dbReference type="ARBA" id="ARBA00022692"/>
    </source>
</evidence>
<evidence type="ECO:0000256" key="6">
    <source>
        <dbReference type="ARBA" id="ARBA00022989"/>
    </source>
</evidence>
<dbReference type="Gene3D" id="1.10.3470.10">
    <property type="entry name" value="ABC transporter involved in vitamin B12 uptake, BtuC"/>
    <property type="match status" value="1"/>
</dbReference>
<dbReference type="FunFam" id="1.10.3470.10:FF:000001">
    <property type="entry name" value="Vitamin B12 ABC transporter permease BtuC"/>
    <property type="match status" value="1"/>
</dbReference>
<dbReference type="GO" id="GO:0005886">
    <property type="term" value="C:plasma membrane"/>
    <property type="evidence" value="ECO:0007669"/>
    <property type="project" value="UniProtKB-SubCell"/>
</dbReference>
<evidence type="ECO:0000256" key="3">
    <source>
        <dbReference type="ARBA" id="ARBA00022448"/>
    </source>
</evidence>
<evidence type="ECO:0000256" key="8">
    <source>
        <dbReference type="SAM" id="Phobius"/>
    </source>
</evidence>
<feature type="transmembrane region" description="Helical" evidence="8">
    <location>
        <begin position="158"/>
        <end position="177"/>
    </location>
</feature>
<dbReference type="EMBL" id="CP118108">
    <property type="protein sequence ID" value="WDI04962.1"/>
    <property type="molecule type" value="Genomic_DNA"/>
</dbReference>
<feature type="transmembrane region" description="Helical" evidence="8">
    <location>
        <begin position="59"/>
        <end position="86"/>
    </location>
</feature>
<comment type="subcellular location">
    <subcellularLocation>
        <location evidence="1">Cell membrane</location>
        <topology evidence="1">Multi-pass membrane protein</topology>
    </subcellularLocation>
</comment>
<dbReference type="InterPro" id="IPR037294">
    <property type="entry name" value="ABC_BtuC-like"/>
</dbReference>
<feature type="transmembrane region" description="Helical" evidence="8">
    <location>
        <begin position="248"/>
        <end position="271"/>
    </location>
</feature>
<dbReference type="SUPFAM" id="SSF81345">
    <property type="entry name" value="ABC transporter involved in vitamin B12 uptake, BtuC"/>
    <property type="match status" value="1"/>
</dbReference>
<comment type="similarity">
    <text evidence="2">Belongs to the binding-protein-dependent transport system permease family. FecCD subfamily.</text>
</comment>
<keyword evidence="6 8" id="KW-1133">Transmembrane helix</keyword>
<feature type="transmembrane region" description="Helical" evidence="8">
    <location>
        <begin position="12"/>
        <end position="39"/>
    </location>
</feature>
<dbReference type="EMBL" id="CP118101">
    <property type="protein sequence ID" value="WDH85210.1"/>
    <property type="molecule type" value="Genomic_DNA"/>
</dbReference>
<reference evidence="9 12" key="1">
    <citation type="submission" date="2023-02" db="EMBL/GenBank/DDBJ databases">
        <title>Pathogen: clinical or host-associated sample.</title>
        <authorList>
            <person name="Hergert J."/>
            <person name="Casey R."/>
            <person name="Wagner J."/>
            <person name="Young E.L."/>
            <person name="Oakeson K.F."/>
        </authorList>
    </citation>
    <scope>NUCLEOTIDE SEQUENCE</scope>
    <source>
        <strain evidence="10 12">2022CK-00829</strain>
        <strain evidence="9">2022CK-00830</strain>
    </source>
</reference>
<evidence type="ECO:0000256" key="1">
    <source>
        <dbReference type="ARBA" id="ARBA00004651"/>
    </source>
</evidence>
<keyword evidence="7 8" id="KW-0472">Membrane</keyword>
<protein>
    <submittedName>
        <fullName evidence="9">Iron ABC transporter permease</fullName>
    </submittedName>
</protein>
<dbReference type="InterPro" id="IPR000522">
    <property type="entry name" value="ABC_transptr_permease_BtuC"/>
</dbReference>
<evidence type="ECO:0000256" key="2">
    <source>
        <dbReference type="ARBA" id="ARBA00007935"/>
    </source>
</evidence>
<dbReference type="GO" id="GO:0033214">
    <property type="term" value="P:siderophore-iron import into cell"/>
    <property type="evidence" value="ECO:0007669"/>
    <property type="project" value="TreeGrafter"/>
</dbReference>
<dbReference type="Proteomes" id="UP001220962">
    <property type="component" value="Chromosome"/>
</dbReference>
<sequence>MVHHFSTRRSWCIPLYFVLIVVLLGILFIGSLMIGPAFFSAEVVGSYLFQYSEWDKNHLILHLLRMPRALASLAIGASLAVSGCIMQAITRNPLASPGVFGVNTGASFMVVLCMVLFPSFGGLAMAGFGFAGGLLAVLLVLLMSALIKGGSATVRMALIGMMIQAVLSSLTQGLLIFNEESAGKMIFWLAGSVAGVEWEELRILLPVSLICLLIAFALSRALSLLSLGEEVAQGLGQRIWLLRITGSAVVIMLAGISVAVCGPIGFVGLIVPHISRYMLGNNYQIVLPFSALMGACLLLLADMVARLVSFPAETPVGIITALIGAPYFVYLARRQARSTS</sequence>
<dbReference type="PANTHER" id="PTHR30472:SF1">
    <property type="entry name" value="FE(3+) DICITRATE TRANSPORT SYSTEM PERMEASE PROTEIN FECC-RELATED"/>
    <property type="match status" value="1"/>
</dbReference>
<evidence type="ECO:0000313" key="11">
    <source>
        <dbReference type="Proteomes" id="UP001220962"/>
    </source>
</evidence>
<dbReference type="Proteomes" id="UP001221519">
    <property type="component" value="Chromosome"/>
</dbReference>
<name>A0AAX3N5T1_9BACL</name>
<dbReference type="GO" id="GO:0022857">
    <property type="term" value="F:transmembrane transporter activity"/>
    <property type="evidence" value="ECO:0007669"/>
    <property type="project" value="InterPro"/>
</dbReference>
<evidence type="ECO:0000256" key="4">
    <source>
        <dbReference type="ARBA" id="ARBA00022475"/>
    </source>
</evidence>
<dbReference type="AlphaFoldDB" id="A0AAX3N5T1"/>
<proteinExistence type="inferred from homology"/>